<organism evidence="3 4">
    <name type="scientific">Gymnopus androsaceus JB14</name>
    <dbReference type="NCBI Taxonomy" id="1447944"/>
    <lineage>
        <taxon>Eukaryota</taxon>
        <taxon>Fungi</taxon>
        <taxon>Dikarya</taxon>
        <taxon>Basidiomycota</taxon>
        <taxon>Agaricomycotina</taxon>
        <taxon>Agaricomycetes</taxon>
        <taxon>Agaricomycetidae</taxon>
        <taxon>Agaricales</taxon>
        <taxon>Marasmiineae</taxon>
        <taxon>Omphalotaceae</taxon>
        <taxon>Gymnopus</taxon>
    </lineage>
</organism>
<feature type="region of interest" description="Disordered" evidence="1">
    <location>
        <begin position="73"/>
        <end position="93"/>
    </location>
</feature>
<proteinExistence type="predicted"/>
<dbReference type="Pfam" id="PF20415">
    <property type="entry name" value="DUF6699"/>
    <property type="match status" value="1"/>
</dbReference>
<dbReference type="OrthoDB" id="3172906at2759"/>
<feature type="compositionally biased region" description="Low complexity" evidence="1">
    <location>
        <begin position="76"/>
        <end position="89"/>
    </location>
</feature>
<protein>
    <recommendedName>
        <fullName evidence="2">DUF6699 domain-containing protein</fullName>
    </recommendedName>
</protein>
<keyword evidence="4" id="KW-1185">Reference proteome</keyword>
<evidence type="ECO:0000313" key="4">
    <source>
        <dbReference type="Proteomes" id="UP000799118"/>
    </source>
</evidence>
<gene>
    <name evidence="3" type="ORF">BT96DRAFT_972682</name>
</gene>
<evidence type="ECO:0000259" key="2">
    <source>
        <dbReference type="Pfam" id="PF20415"/>
    </source>
</evidence>
<sequence>MYTHPPTSRRHSSPVVIVANPHSPPLSRNSQRQRGMPFHATDPSYAPVARDISPLHGANPIVAEEGYRGHLRFDGSVRSPSQSSHPSISGTANGVISHTVPEVLRNRDESPETRYPAFRTSRTIPLPSQVDGRVEVSLHPALRFGYGPGERAIVEMDIASMSVEAIQQLARNSRALNEPATSPSVSSINLVHPGLPWSITVHPLNRGVTYVTVSDVLYAICQALQLPLREDHWQSVGGVLDNNSLWCRRQTGQNSRTLKRLHLLQGKRNFVGLSRSPAEVALGAEIWRMNFA</sequence>
<evidence type="ECO:0000256" key="1">
    <source>
        <dbReference type="SAM" id="MobiDB-lite"/>
    </source>
</evidence>
<feature type="region of interest" description="Disordered" evidence="1">
    <location>
        <begin position="1"/>
        <end position="52"/>
    </location>
</feature>
<feature type="domain" description="DUF6699" evidence="2">
    <location>
        <begin position="171"/>
        <end position="277"/>
    </location>
</feature>
<name>A0A6A4I7P1_9AGAR</name>
<reference evidence="3" key="1">
    <citation type="journal article" date="2019" name="Environ. Microbiol.">
        <title>Fungal ecological strategies reflected in gene transcription - a case study of two litter decomposers.</title>
        <authorList>
            <person name="Barbi F."/>
            <person name="Kohler A."/>
            <person name="Barry K."/>
            <person name="Baskaran P."/>
            <person name="Daum C."/>
            <person name="Fauchery L."/>
            <person name="Ihrmark K."/>
            <person name="Kuo A."/>
            <person name="LaButti K."/>
            <person name="Lipzen A."/>
            <person name="Morin E."/>
            <person name="Grigoriev I.V."/>
            <person name="Henrissat B."/>
            <person name="Lindahl B."/>
            <person name="Martin F."/>
        </authorList>
    </citation>
    <scope>NUCLEOTIDE SEQUENCE</scope>
    <source>
        <strain evidence="3">JB14</strain>
    </source>
</reference>
<evidence type="ECO:0000313" key="3">
    <source>
        <dbReference type="EMBL" id="KAE9405097.1"/>
    </source>
</evidence>
<dbReference type="InterPro" id="IPR046522">
    <property type="entry name" value="DUF6699"/>
</dbReference>
<accession>A0A6A4I7P1</accession>
<dbReference type="EMBL" id="ML769411">
    <property type="protein sequence ID" value="KAE9405097.1"/>
    <property type="molecule type" value="Genomic_DNA"/>
</dbReference>
<dbReference type="Proteomes" id="UP000799118">
    <property type="component" value="Unassembled WGS sequence"/>
</dbReference>
<dbReference type="AlphaFoldDB" id="A0A6A4I7P1"/>